<name>A0A4V2V086_9FIRM</name>
<evidence type="ECO:0000313" key="2">
    <source>
        <dbReference type="Proteomes" id="UP000294902"/>
    </source>
</evidence>
<organism evidence="1 2">
    <name type="scientific">Natranaerovirga pectinivora</name>
    <dbReference type="NCBI Taxonomy" id="682400"/>
    <lineage>
        <taxon>Bacteria</taxon>
        <taxon>Bacillati</taxon>
        <taxon>Bacillota</taxon>
        <taxon>Clostridia</taxon>
        <taxon>Lachnospirales</taxon>
        <taxon>Natranaerovirgaceae</taxon>
        <taxon>Natranaerovirga</taxon>
    </lineage>
</organism>
<reference evidence="1 2" key="1">
    <citation type="submission" date="2019-03" db="EMBL/GenBank/DDBJ databases">
        <title>Genomic Encyclopedia of Type Strains, Phase IV (KMG-IV): sequencing the most valuable type-strain genomes for metagenomic binning, comparative biology and taxonomic classification.</title>
        <authorList>
            <person name="Goeker M."/>
        </authorList>
    </citation>
    <scope>NUCLEOTIDE SEQUENCE [LARGE SCALE GENOMIC DNA]</scope>
    <source>
        <strain evidence="1 2">DSM 24629</strain>
    </source>
</reference>
<comment type="caution">
    <text evidence="1">The sequence shown here is derived from an EMBL/GenBank/DDBJ whole genome shotgun (WGS) entry which is preliminary data.</text>
</comment>
<dbReference type="Proteomes" id="UP000294902">
    <property type="component" value="Unassembled WGS sequence"/>
</dbReference>
<gene>
    <name evidence="1" type="ORF">EDC18_105104</name>
</gene>
<dbReference type="OrthoDB" id="9787986at2"/>
<dbReference type="InterPro" id="IPR043779">
    <property type="entry name" value="DUF5721"/>
</dbReference>
<dbReference type="Pfam" id="PF18988">
    <property type="entry name" value="DUF5721"/>
    <property type="match status" value="1"/>
</dbReference>
<proteinExistence type="predicted"/>
<dbReference type="AlphaFoldDB" id="A0A4V2V086"/>
<dbReference type="EMBL" id="SMAL01000005">
    <property type="protein sequence ID" value="TCT14623.1"/>
    <property type="molecule type" value="Genomic_DNA"/>
</dbReference>
<protein>
    <submittedName>
        <fullName evidence="1">Uncharacterized protein</fullName>
    </submittedName>
</protein>
<accession>A0A4V2V086</accession>
<dbReference type="RefSeq" id="WP_132252239.1">
    <property type="nucleotide sequence ID" value="NZ_SMAL01000005.1"/>
</dbReference>
<evidence type="ECO:0000313" key="1">
    <source>
        <dbReference type="EMBL" id="TCT14623.1"/>
    </source>
</evidence>
<keyword evidence="2" id="KW-1185">Reference proteome</keyword>
<sequence>MISLKAIEIKTFMEKLFKSDAFDDFYISSVDISTFTEFKITGTLNKDYYDTNELETITHQKLIKWSSIKDIVFTIIKGNKPPSSLKIVFSFSPEKIQKFIEHHQLSLGNTQINGLFLNLKYCEGQLVCTTGTSLNVFTVDKTVDQLWDNYIKQFFKKHQLLTE</sequence>